<sequence length="97" mass="11303">MVWSLMKHIELPSRKRAKPNGDGGPSESINLGDHSEKVLSEMIGVSTNITQQREERHKKEAEVRESEKRKNNIWDAIKEIPDLEKRHSYLEHERCLS</sequence>
<dbReference type="InterPro" id="IPR055314">
    <property type="entry name" value="At2g29880-like"/>
</dbReference>
<dbReference type="Proteomes" id="UP001642260">
    <property type="component" value="Unassembled WGS sequence"/>
</dbReference>
<proteinExistence type="predicted"/>
<keyword evidence="3" id="KW-1185">Reference proteome</keyword>
<name>A0ABC8LQT0_ERUVS</name>
<evidence type="ECO:0000256" key="1">
    <source>
        <dbReference type="SAM" id="MobiDB-lite"/>
    </source>
</evidence>
<accession>A0ABC8LQT0</accession>
<dbReference type="PANTHER" id="PTHR47864">
    <property type="entry name" value="TRANSMEMBRANE PROTEIN"/>
    <property type="match status" value="1"/>
</dbReference>
<evidence type="ECO:0000313" key="2">
    <source>
        <dbReference type="EMBL" id="CAH8386121.1"/>
    </source>
</evidence>
<organism evidence="2 3">
    <name type="scientific">Eruca vesicaria subsp. sativa</name>
    <name type="common">Garden rocket</name>
    <name type="synonym">Eruca sativa</name>
    <dbReference type="NCBI Taxonomy" id="29727"/>
    <lineage>
        <taxon>Eukaryota</taxon>
        <taxon>Viridiplantae</taxon>
        <taxon>Streptophyta</taxon>
        <taxon>Embryophyta</taxon>
        <taxon>Tracheophyta</taxon>
        <taxon>Spermatophyta</taxon>
        <taxon>Magnoliopsida</taxon>
        <taxon>eudicotyledons</taxon>
        <taxon>Gunneridae</taxon>
        <taxon>Pentapetalae</taxon>
        <taxon>rosids</taxon>
        <taxon>malvids</taxon>
        <taxon>Brassicales</taxon>
        <taxon>Brassicaceae</taxon>
        <taxon>Brassiceae</taxon>
        <taxon>Eruca</taxon>
    </lineage>
</organism>
<feature type="region of interest" description="Disordered" evidence="1">
    <location>
        <begin position="49"/>
        <end position="68"/>
    </location>
</feature>
<gene>
    <name evidence="2" type="ORF">ERUC_LOCUS38604</name>
</gene>
<reference evidence="2 3" key="1">
    <citation type="submission" date="2022-03" db="EMBL/GenBank/DDBJ databases">
        <authorList>
            <person name="Macdonald S."/>
            <person name="Ahmed S."/>
            <person name="Newling K."/>
        </authorList>
    </citation>
    <scope>NUCLEOTIDE SEQUENCE [LARGE SCALE GENOMIC DNA]</scope>
</reference>
<comment type="caution">
    <text evidence="2">The sequence shown here is derived from an EMBL/GenBank/DDBJ whole genome shotgun (WGS) entry which is preliminary data.</text>
</comment>
<feature type="compositionally biased region" description="Basic and acidic residues" evidence="1">
    <location>
        <begin position="52"/>
        <end position="68"/>
    </location>
</feature>
<protein>
    <submittedName>
        <fullName evidence="2">Uncharacterized protein</fullName>
    </submittedName>
</protein>
<dbReference type="PANTHER" id="PTHR47864:SF2">
    <property type="entry name" value="MYB_SANT-LIKE DNA-BINDING DOMAIN PROTEIN"/>
    <property type="match status" value="1"/>
</dbReference>
<feature type="region of interest" description="Disordered" evidence="1">
    <location>
        <begin position="1"/>
        <end position="32"/>
    </location>
</feature>
<evidence type="ECO:0000313" key="3">
    <source>
        <dbReference type="Proteomes" id="UP001642260"/>
    </source>
</evidence>
<dbReference type="EMBL" id="CAKOAT010698487">
    <property type="protein sequence ID" value="CAH8386121.1"/>
    <property type="molecule type" value="Genomic_DNA"/>
</dbReference>
<dbReference type="AlphaFoldDB" id="A0ABC8LQT0"/>